<evidence type="ECO:0000256" key="5">
    <source>
        <dbReference type="SAM" id="MobiDB-lite"/>
    </source>
</evidence>
<dbReference type="InterPro" id="IPR014043">
    <property type="entry name" value="Acyl_transferase_dom"/>
</dbReference>
<name>A0ABZ2QG84_9ACTN</name>
<evidence type="ECO:0000256" key="3">
    <source>
        <dbReference type="ARBA" id="ARBA00023315"/>
    </source>
</evidence>
<dbReference type="Pfam" id="PF00698">
    <property type="entry name" value="Acyl_transf_1"/>
    <property type="match status" value="1"/>
</dbReference>
<dbReference type="InterPro" id="IPR050858">
    <property type="entry name" value="Mal-CoA-ACP_Trans/PKS_FabD"/>
</dbReference>
<dbReference type="InterPro" id="IPR016036">
    <property type="entry name" value="Malonyl_transacylase_ACP-bd"/>
</dbReference>
<evidence type="ECO:0000259" key="6">
    <source>
        <dbReference type="SMART" id="SM00827"/>
    </source>
</evidence>
<proteinExistence type="predicted"/>
<evidence type="ECO:0000256" key="1">
    <source>
        <dbReference type="ARBA" id="ARBA00013258"/>
    </source>
</evidence>
<dbReference type="PANTHER" id="PTHR42681:SF1">
    <property type="entry name" value="MALONYL-COA-ACYL CARRIER PROTEIN TRANSACYLASE, MITOCHONDRIAL"/>
    <property type="match status" value="1"/>
</dbReference>
<dbReference type="Gene3D" id="3.30.70.3290">
    <property type="match status" value="1"/>
</dbReference>
<dbReference type="EC" id="2.3.1.39" evidence="1"/>
<evidence type="ECO:0000256" key="4">
    <source>
        <dbReference type="ARBA" id="ARBA00048462"/>
    </source>
</evidence>
<feature type="domain" description="Malonyl-CoA:ACP transacylase (MAT)" evidence="6">
    <location>
        <begin position="22"/>
        <end position="343"/>
    </location>
</feature>
<protein>
    <recommendedName>
        <fullName evidence="1">[acyl-carrier-protein] S-malonyltransferase</fullName>
        <ecNumber evidence="1">2.3.1.39</ecNumber>
    </recommendedName>
</protein>
<gene>
    <name evidence="7" type="ORF">WAB15_05830</name>
</gene>
<keyword evidence="8" id="KW-1185">Reference proteome</keyword>
<keyword evidence="3 7" id="KW-0012">Acyltransferase</keyword>
<dbReference type="InterPro" id="IPR001227">
    <property type="entry name" value="Ac_transferase_dom_sf"/>
</dbReference>
<dbReference type="EMBL" id="CP147982">
    <property type="protein sequence ID" value="WXK75523.1"/>
    <property type="molecule type" value="Genomic_DNA"/>
</dbReference>
<dbReference type="RefSeq" id="WP_407285566.1">
    <property type="nucleotide sequence ID" value="NZ_CP147982.1"/>
</dbReference>
<dbReference type="Gene3D" id="3.40.366.10">
    <property type="entry name" value="Malonyl-Coenzyme A Acyl Carrier Protein, domain 2"/>
    <property type="match status" value="1"/>
</dbReference>
<dbReference type="SUPFAM" id="SSF52151">
    <property type="entry name" value="FabD/lysophospholipase-like"/>
    <property type="match status" value="1"/>
</dbReference>
<feature type="region of interest" description="Disordered" evidence="5">
    <location>
        <begin position="316"/>
        <end position="358"/>
    </location>
</feature>
<comment type="catalytic activity">
    <reaction evidence="4">
        <text>holo-[ACP] + malonyl-CoA = malonyl-[ACP] + CoA</text>
        <dbReference type="Rhea" id="RHEA:41792"/>
        <dbReference type="Rhea" id="RHEA-COMP:9623"/>
        <dbReference type="Rhea" id="RHEA-COMP:9685"/>
        <dbReference type="ChEBI" id="CHEBI:57287"/>
        <dbReference type="ChEBI" id="CHEBI:57384"/>
        <dbReference type="ChEBI" id="CHEBI:64479"/>
        <dbReference type="ChEBI" id="CHEBI:78449"/>
        <dbReference type="EC" id="2.3.1.39"/>
    </reaction>
</comment>
<keyword evidence="2" id="KW-0808">Transferase</keyword>
<dbReference type="Proteomes" id="UP001626628">
    <property type="component" value="Chromosome"/>
</dbReference>
<evidence type="ECO:0000313" key="7">
    <source>
        <dbReference type="EMBL" id="WXK75523.1"/>
    </source>
</evidence>
<evidence type="ECO:0000256" key="2">
    <source>
        <dbReference type="ARBA" id="ARBA00022679"/>
    </source>
</evidence>
<dbReference type="SMART" id="SM00827">
    <property type="entry name" value="PKS_AT"/>
    <property type="match status" value="1"/>
</dbReference>
<organism evidence="7 8">
    <name type="scientific">Streptomyces sirii</name>
    <dbReference type="NCBI Taxonomy" id="3127701"/>
    <lineage>
        <taxon>Bacteria</taxon>
        <taxon>Bacillati</taxon>
        <taxon>Actinomycetota</taxon>
        <taxon>Actinomycetes</taxon>
        <taxon>Kitasatosporales</taxon>
        <taxon>Streptomycetaceae</taxon>
        <taxon>Streptomyces</taxon>
    </lineage>
</organism>
<dbReference type="InterPro" id="IPR016035">
    <property type="entry name" value="Acyl_Trfase/lysoPLipase"/>
</dbReference>
<feature type="compositionally biased region" description="Basic and acidic residues" evidence="5">
    <location>
        <begin position="349"/>
        <end position="358"/>
    </location>
</feature>
<dbReference type="GO" id="GO:0016746">
    <property type="term" value="F:acyltransferase activity"/>
    <property type="evidence" value="ECO:0007669"/>
    <property type="project" value="UniProtKB-KW"/>
</dbReference>
<feature type="compositionally biased region" description="Low complexity" evidence="5">
    <location>
        <begin position="330"/>
        <end position="345"/>
    </location>
</feature>
<dbReference type="PANTHER" id="PTHR42681">
    <property type="entry name" value="MALONYL-COA-ACYL CARRIER PROTEIN TRANSACYLASE, MITOCHONDRIAL"/>
    <property type="match status" value="1"/>
</dbReference>
<accession>A0ABZ2QG84</accession>
<evidence type="ECO:0000313" key="8">
    <source>
        <dbReference type="Proteomes" id="UP001626628"/>
    </source>
</evidence>
<reference evidence="7 8" key="1">
    <citation type="submission" date="2024-03" db="EMBL/GenBank/DDBJ databases">
        <title>The complete genome of Streptomyces sirii sp.nov.</title>
        <authorList>
            <person name="Zakalyukina Y.V."/>
            <person name="Belik A.R."/>
            <person name="Biryukov M.V."/>
            <person name="Baturina O.A."/>
            <person name="Kabilov M.R."/>
        </authorList>
    </citation>
    <scope>NUCLEOTIDE SEQUENCE [LARGE SCALE GENOMIC DNA]</scope>
    <source>
        <strain evidence="7 8">BP-8</strain>
    </source>
</reference>
<sequence>MRHATGIYPGESETLPRQVVHLFPGQGDFAVSPLVRVARAHDCVRTAVAEVFGEVAEVGREFGIAPLAKPLLGDSPPSGRDLAAATVGTAQLALFCSSMAVHRALCAIGRAPDQVLGVSFGEIAALTAAGVFDLAAGARIACLLAQQLTRCAGGMTLIGASECRTHALLREAGSVELALACVNDPGETVVSGPVAALAALEEIARRQGLPASRLRLPFSSHHPSLTGPADAFAASIRRLAARPARMPVLSAVHGGPYGPGDDVHRGLANCLIRPARLPKVLHQLTTRGAALLLEAGTGRALTRNARHTLPPAAATAHAPLADPGFPWPPAAQATTTPTGRPPTATWSSPDDHTPATTR</sequence>
<dbReference type="SUPFAM" id="SSF55048">
    <property type="entry name" value="Probable ACP-binding domain of malonyl-CoA ACP transacylase"/>
    <property type="match status" value="1"/>
</dbReference>